<keyword evidence="1" id="KW-1133">Transmembrane helix</keyword>
<evidence type="ECO:0000256" key="1">
    <source>
        <dbReference type="SAM" id="Phobius"/>
    </source>
</evidence>
<dbReference type="OrthoDB" id="2013913at2759"/>
<organism evidence="2 3">
    <name type="scientific">Cinnamomum micranthum f. kanehirae</name>
    <dbReference type="NCBI Taxonomy" id="337451"/>
    <lineage>
        <taxon>Eukaryota</taxon>
        <taxon>Viridiplantae</taxon>
        <taxon>Streptophyta</taxon>
        <taxon>Embryophyta</taxon>
        <taxon>Tracheophyta</taxon>
        <taxon>Spermatophyta</taxon>
        <taxon>Magnoliopsida</taxon>
        <taxon>Magnoliidae</taxon>
        <taxon>Laurales</taxon>
        <taxon>Lauraceae</taxon>
        <taxon>Cinnamomum</taxon>
    </lineage>
</organism>
<comment type="caution">
    <text evidence="2">The sequence shown here is derived from an EMBL/GenBank/DDBJ whole genome shotgun (WGS) entry which is preliminary data.</text>
</comment>
<dbReference type="EMBL" id="QPKB01000001">
    <property type="protein sequence ID" value="RWR74439.1"/>
    <property type="molecule type" value="Genomic_DNA"/>
</dbReference>
<evidence type="ECO:0000313" key="2">
    <source>
        <dbReference type="EMBL" id="RWR74439.1"/>
    </source>
</evidence>
<proteinExistence type="predicted"/>
<name>A0A443N7D5_9MAGN</name>
<dbReference type="Proteomes" id="UP000283530">
    <property type="component" value="Unassembled WGS sequence"/>
</dbReference>
<evidence type="ECO:0000313" key="3">
    <source>
        <dbReference type="Proteomes" id="UP000283530"/>
    </source>
</evidence>
<feature type="transmembrane region" description="Helical" evidence="1">
    <location>
        <begin position="53"/>
        <end position="71"/>
    </location>
</feature>
<keyword evidence="1" id="KW-0812">Transmembrane</keyword>
<dbReference type="AlphaFoldDB" id="A0A443N7D5"/>
<keyword evidence="3" id="KW-1185">Reference proteome</keyword>
<protein>
    <submittedName>
        <fullName evidence="2">Uncharacterized protein</fullName>
    </submittedName>
</protein>
<sequence>MASRATSFWRSMVGRVGGGGSSSRRFTSTAAPTIDMFLNEPVKPNPRIMRGDFVPVYVALGMIMLSMSFGLNCAKQQLLYAPNVFVSKKKRETFPEVNDPDYVVDEADKFITKSFFRRIAHVQEFDKDKVMSNPISGDALKSAKHAVTLKSVGVEPSKV</sequence>
<accession>A0A443N7D5</accession>
<gene>
    <name evidence="2" type="ORF">CKAN_00276800</name>
</gene>
<dbReference type="PANTHER" id="PTHR33919:SF11">
    <property type="entry name" value="EXPRESSED PROTEIN"/>
    <property type="match status" value="1"/>
</dbReference>
<reference evidence="2 3" key="1">
    <citation type="journal article" date="2019" name="Nat. Plants">
        <title>Stout camphor tree genome fills gaps in understanding of flowering plant genome evolution.</title>
        <authorList>
            <person name="Chaw S.M."/>
            <person name="Liu Y.C."/>
            <person name="Wu Y.W."/>
            <person name="Wang H.Y."/>
            <person name="Lin C.I."/>
            <person name="Wu C.S."/>
            <person name="Ke H.M."/>
            <person name="Chang L.Y."/>
            <person name="Hsu C.Y."/>
            <person name="Yang H.T."/>
            <person name="Sudianto E."/>
            <person name="Hsu M.H."/>
            <person name="Wu K.P."/>
            <person name="Wang L.N."/>
            <person name="Leebens-Mack J.H."/>
            <person name="Tsai I.J."/>
        </authorList>
    </citation>
    <scope>NUCLEOTIDE SEQUENCE [LARGE SCALE GENOMIC DNA]</scope>
    <source>
        <strain evidence="3">cv. Chaw 1501</strain>
        <tissue evidence="2">Young leaves</tissue>
    </source>
</reference>
<dbReference type="PANTHER" id="PTHR33919">
    <property type="entry name" value="OS09G0127700 PROTEIN"/>
    <property type="match status" value="1"/>
</dbReference>
<keyword evidence="1" id="KW-0472">Membrane</keyword>